<dbReference type="HOGENOM" id="CLU_096059_0_0_9"/>
<dbReference type="PIRSF" id="PIRSF021332">
    <property type="entry name" value="DUF1054"/>
    <property type="match status" value="1"/>
</dbReference>
<name>E6LDW1_ENTI1</name>
<dbReference type="Proteomes" id="UP000010296">
    <property type="component" value="Unassembled WGS sequence"/>
</dbReference>
<sequence>MKKKSKKGMQRMFTEQSFEVFEIAGLDERMAAIRASIQPVFQAVGEEIRVQLEEKVGQPLYLHIAQHRRRTVYPPESTWLAIGTQKRGYKMEAHFQLAIWDDYVGLWLSIIDQPKVKDQLAQRLTDHKDLVQNLPKDFVLSPDHTQPTVYGLKEMDSLLERFATVKKSELQIGRIIKRNDPIWQTPAKAKETMLATYQTLLPLFQLLHE</sequence>
<dbReference type="EMBL" id="AEPV01000021">
    <property type="protein sequence ID" value="EFU74555.1"/>
    <property type="molecule type" value="Genomic_DNA"/>
</dbReference>
<dbReference type="eggNOG" id="COG4493">
    <property type="taxonomic scope" value="Bacteria"/>
</dbReference>
<dbReference type="HAMAP" id="MF_01851">
    <property type="entry name" value="UPF0637"/>
    <property type="match status" value="1"/>
</dbReference>
<comment type="similarity">
    <text evidence="1">Belongs to the UPF0637 family.</text>
</comment>
<keyword evidence="3" id="KW-1185">Reference proteome</keyword>
<dbReference type="Gene3D" id="3.30.930.20">
    <property type="entry name" value="Protein of unknown function DUF1054"/>
    <property type="match status" value="1"/>
</dbReference>
<reference evidence="2 3" key="1">
    <citation type="submission" date="2010-12" db="EMBL/GenBank/DDBJ databases">
        <authorList>
            <person name="Muzny D."/>
            <person name="Qin X."/>
            <person name="Deng J."/>
            <person name="Jiang H."/>
            <person name="Liu Y."/>
            <person name="Qu J."/>
            <person name="Song X.-Z."/>
            <person name="Zhang L."/>
            <person name="Thornton R."/>
            <person name="Coyle M."/>
            <person name="Francisco L."/>
            <person name="Jackson L."/>
            <person name="Javaid M."/>
            <person name="Korchina V."/>
            <person name="Kovar C."/>
            <person name="Mata R."/>
            <person name="Mathew T."/>
            <person name="Ngo R."/>
            <person name="Nguyen L."/>
            <person name="Nguyen N."/>
            <person name="Okwuonu G."/>
            <person name="Ongeri F."/>
            <person name="Pham C."/>
            <person name="Simmons D."/>
            <person name="Wilczek-Boney K."/>
            <person name="Hale W."/>
            <person name="Jakkamsetti A."/>
            <person name="Pham P."/>
            <person name="Ruth R."/>
            <person name="San Lucas F."/>
            <person name="Warren J."/>
            <person name="Zhang J."/>
            <person name="Zhao Z."/>
            <person name="Zhou C."/>
            <person name="Zhu D."/>
            <person name="Lee S."/>
            <person name="Bess C."/>
            <person name="Blankenburg K."/>
            <person name="Forbes L."/>
            <person name="Fu Q."/>
            <person name="Gubbala S."/>
            <person name="Hirani K."/>
            <person name="Jayaseelan J.C."/>
            <person name="Lara F."/>
            <person name="Munidasa M."/>
            <person name="Palculict T."/>
            <person name="Patil S."/>
            <person name="Pu L.-L."/>
            <person name="Saada N."/>
            <person name="Tang L."/>
            <person name="Weissenberger G."/>
            <person name="Zhu Y."/>
            <person name="Hemphill L."/>
            <person name="Shang Y."/>
            <person name="Youmans B."/>
            <person name="Ayvaz T."/>
            <person name="Ross M."/>
            <person name="Santibanez J."/>
            <person name="Aqrawi P."/>
            <person name="Gross S."/>
            <person name="Joshi V."/>
            <person name="Fowler G."/>
            <person name="Nazareth L."/>
            <person name="Reid J."/>
            <person name="Worley K."/>
            <person name="Petrosino J."/>
            <person name="Highlander S."/>
            <person name="Gibbs R."/>
        </authorList>
    </citation>
    <scope>NUCLEOTIDE SEQUENCE [LARGE SCALE GENOMIC DNA]</scope>
    <source>
        <strain evidence="3">DSM 15952 / CCUG 50447 / LMG 22039 / TP 1.5</strain>
    </source>
</reference>
<comment type="caution">
    <text evidence="2">The sequence shown here is derived from an EMBL/GenBank/DDBJ whole genome shotgun (WGS) entry which is preliminary data.</text>
</comment>
<protein>
    <recommendedName>
        <fullName evidence="1">UPF0637 protein HMPREF9088_0551</fullName>
    </recommendedName>
</protein>
<dbReference type="InterPro" id="IPR053707">
    <property type="entry name" value="UPF0637_domain_sf"/>
</dbReference>
<dbReference type="InterPro" id="IPR009403">
    <property type="entry name" value="UPF0637"/>
</dbReference>
<evidence type="ECO:0000313" key="2">
    <source>
        <dbReference type="EMBL" id="EFU74555.1"/>
    </source>
</evidence>
<accession>E6LDW1</accession>
<proteinExistence type="inferred from homology"/>
<organism evidence="2 3">
    <name type="scientific">Enterococcus italicus (strain DSM 15952 / CCUG 50447 / LMG 22039 / TP 1.5)</name>
    <dbReference type="NCBI Taxonomy" id="888064"/>
    <lineage>
        <taxon>Bacteria</taxon>
        <taxon>Bacillati</taxon>
        <taxon>Bacillota</taxon>
        <taxon>Bacilli</taxon>
        <taxon>Lactobacillales</taxon>
        <taxon>Enterococcaceae</taxon>
        <taxon>Enterococcus</taxon>
    </lineage>
</organism>
<dbReference type="STRING" id="888064.HMPREF9088_0551"/>
<evidence type="ECO:0000313" key="3">
    <source>
        <dbReference type="Proteomes" id="UP000010296"/>
    </source>
</evidence>
<dbReference type="AlphaFoldDB" id="E6LDW1"/>
<dbReference type="SUPFAM" id="SSF142913">
    <property type="entry name" value="YktB/PF0168-like"/>
    <property type="match status" value="1"/>
</dbReference>
<dbReference type="Pfam" id="PF06335">
    <property type="entry name" value="DUF1054"/>
    <property type="match status" value="1"/>
</dbReference>
<evidence type="ECO:0000256" key="1">
    <source>
        <dbReference type="HAMAP-Rule" id="MF_01851"/>
    </source>
</evidence>
<gene>
    <name evidence="2" type="ORF">HMPREF9088_0551</name>
</gene>